<evidence type="ECO:0000256" key="7">
    <source>
        <dbReference type="ARBA" id="ARBA00022927"/>
    </source>
</evidence>
<evidence type="ECO:0000256" key="10">
    <source>
        <dbReference type="ARBA" id="ARBA00023288"/>
    </source>
</evidence>
<keyword evidence="5 13" id="KW-0547">Nucleotide-binding</keyword>
<evidence type="ECO:0000256" key="13">
    <source>
        <dbReference type="PIRSR" id="PIRSR606689-1"/>
    </source>
</evidence>
<dbReference type="PANTHER" id="PTHR11711">
    <property type="entry name" value="ADP RIBOSYLATION FACTOR-RELATED"/>
    <property type="match status" value="1"/>
</dbReference>
<comment type="similarity">
    <text evidence="2">Belongs to the small GTPase superfamily. Arf family.</text>
</comment>
<evidence type="ECO:0000256" key="5">
    <source>
        <dbReference type="ARBA" id="ARBA00022741"/>
    </source>
</evidence>
<comment type="subcellular location">
    <subcellularLocation>
        <location evidence="1">Golgi apparatus</location>
    </subcellularLocation>
</comment>
<accession>A0A075B4J3</accession>
<keyword evidence="10" id="KW-0449">Lipoprotein</keyword>
<keyword evidence="4" id="KW-0519">Myristate</keyword>
<dbReference type="HOGENOM" id="CLU_040729_14_2_1"/>
<dbReference type="SUPFAM" id="SSF52540">
    <property type="entry name" value="P-loop containing nucleoside triphosphate hydrolases"/>
    <property type="match status" value="1"/>
</dbReference>
<reference evidence="19" key="2">
    <citation type="journal article" date="2018" name="Nat. Microbiol.">
        <title>Leveraging single-cell genomics to expand the fungal tree of life.</title>
        <authorList>
            <person name="Ahrendt S.R."/>
            <person name="Quandt C.A."/>
            <person name="Ciobanu D."/>
            <person name="Clum A."/>
            <person name="Salamov A."/>
            <person name="Andreopoulos B."/>
            <person name="Cheng J.F."/>
            <person name="Woyke T."/>
            <person name="Pelin A."/>
            <person name="Henrissat B."/>
            <person name="Reynolds N.K."/>
            <person name="Benny G.L."/>
            <person name="Smith M.E."/>
            <person name="James T.Y."/>
            <person name="Grigoriev I.V."/>
        </authorList>
    </citation>
    <scope>NUCLEOTIDE SEQUENCE [LARGE SCALE GENOMIC DNA]</scope>
    <source>
        <strain evidence="19">CSF55</strain>
    </source>
</reference>
<evidence type="ECO:0000256" key="4">
    <source>
        <dbReference type="ARBA" id="ARBA00022707"/>
    </source>
</evidence>
<evidence type="ECO:0000313" key="16">
    <source>
        <dbReference type="EMBL" id="RKP18575.1"/>
    </source>
</evidence>
<feature type="non-terminal residue" evidence="14">
    <location>
        <position position="1"/>
    </location>
</feature>
<dbReference type="OMA" id="CGFANDK"/>
<keyword evidence="3" id="KW-0813">Transport</keyword>
<reference evidence="15" key="3">
    <citation type="submission" date="2018-08" db="EMBL/GenBank/DDBJ databases">
        <title>Leveraging single-cell genomics to expand the Fungal Tree of Life.</title>
        <authorList>
            <consortium name="DOE Joint Genome Institute"/>
            <person name="Ahrendt S.R."/>
            <person name="Quandt C.A."/>
            <person name="Ciobanu D."/>
            <person name="Clum A."/>
            <person name="Salamov A."/>
            <person name="Andreopoulos B."/>
            <person name="Cheng J.-F."/>
            <person name="Woyke T."/>
            <person name="Pelin A."/>
            <person name="Henrissat B."/>
            <person name="Reynolds N."/>
            <person name="Benny G.L."/>
            <person name="Smith M.E."/>
            <person name="James T.Y."/>
            <person name="Grigoriev I.V."/>
        </authorList>
    </citation>
    <scope>NUCLEOTIDE SEQUENCE</scope>
    <source>
        <strain evidence="15">CSF55</strain>
    </source>
</reference>
<dbReference type="Proteomes" id="UP000281549">
    <property type="component" value="Unassembled WGS sequence"/>
</dbReference>
<keyword evidence="18" id="KW-1185">Reference proteome</keyword>
<organism evidence="14 18">
    <name type="scientific">Rozella allomycis (strain CSF55)</name>
    <dbReference type="NCBI Taxonomy" id="988480"/>
    <lineage>
        <taxon>Eukaryota</taxon>
        <taxon>Fungi</taxon>
        <taxon>Fungi incertae sedis</taxon>
        <taxon>Cryptomycota</taxon>
        <taxon>Cryptomycota incertae sedis</taxon>
        <taxon>Rozella</taxon>
    </lineage>
</organism>
<dbReference type="AlphaFoldDB" id="A0A075B4J3"/>
<evidence type="ECO:0000313" key="18">
    <source>
        <dbReference type="Proteomes" id="UP000030755"/>
    </source>
</evidence>
<dbReference type="OrthoDB" id="2011769at2759"/>
<protein>
    <recommendedName>
        <fullName evidence="12">ADP-ribosylation factor</fullName>
    </recommendedName>
</protein>
<dbReference type="EMBL" id="ML005318">
    <property type="protein sequence ID" value="RKP19005.1"/>
    <property type="molecule type" value="Genomic_DNA"/>
</dbReference>
<keyword evidence="8" id="KW-0333">Golgi apparatus</keyword>
<name>A0A075B4J3_ROZAC</name>
<dbReference type="STRING" id="988480.A0A075B4J3"/>
<sequence length="120" mass="13834">DVGGQAKIRPLWRHYFTGTLGLIFVIDSQDKERIEESRQELVKIVSDREMKNCVILIFANKQDLERSMGPTELSEQLQLHKFVGDRKWFVQPCTATTGEGLVEGLKWLADNVFPTRKKKT</sequence>
<keyword evidence="9 13" id="KW-0342">GTP-binding</keyword>
<feature type="binding site" evidence="13">
    <location>
        <position position="4"/>
    </location>
    <ligand>
        <name>GTP</name>
        <dbReference type="ChEBI" id="CHEBI:37565"/>
    </ligand>
</feature>
<evidence type="ECO:0000256" key="11">
    <source>
        <dbReference type="ARBA" id="ARBA00053326"/>
    </source>
</evidence>
<dbReference type="Pfam" id="PF00025">
    <property type="entry name" value="Arf"/>
    <property type="match status" value="1"/>
</dbReference>
<evidence type="ECO:0000256" key="2">
    <source>
        <dbReference type="ARBA" id="ARBA00010290"/>
    </source>
</evidence>
<dbReference type="EMBL" id="KE560635">
    <property type="protein sequence ID" value="EPZ36212.1"/>
    <property type="molecule type" value="Genomic_DNA"/>
</dbReference>
<evidence type="ECO:0000313" key="17">
    <source>
        <dbReference type="EMBL" id="RKP19005.1"/>
    </source>
</evidence>
<keyword evidence="6" id="KW-0931">ER-Golgi transport</keyword>
<dbReference type="SMART" id="SM00177">
    <property type="entry name" value="ARF"/>
    <property type="match status" value="1"/>
</dbReference>
<dbReference type="EMBL" id="ML005420">
    <property type="protein sequence ID" value="RKP18572.1"/>
    <property type="molecule type" value="Genomic_DNA"/>
</dbReference>
<evidence type="ECO:0000256" key="1">
    <source>
        <dbReference type="ARBA" id="ARBA00004555"/>
    </source>
</evidence>
<evidence type="ECO:0000256" key="3">
    <source>
        <dbReference type="ARBA" id="ARBA00022448"/>
    </source>
</evidence>
<dbReference type="GO" id="GO:0005525">
    <property type="term" value="F:GTP binding"/>
    <property type="evidence" value="ECO:0007669"/>
    <property type="project" value="UniProtKB-KW"/>
</dbReference>
<dbReference type="FunFam" id="3.40.50.300:FF:003500">
    <property type="entry name" value="ADP-ribosylation factor 1"/>
    <property type="match status" value="1"/>
</dbReference>
<evidence type="ECO:0000256" key="6">
    <source>
        <dbReference type="ARBA" id="ARBA00022892"/>
    </source>
</evidence>
<dbReference type="GO" id="GO:0015031">
    <property type="term" value="P:protein transport"/>
    <property type="evidence" value="ECO:0007669"/>
    <property type="project" value="UniProtKB-KW"/>
</dbReference>
<feature type="binding site" evidence="13">
    <location>
        <begin position="60"/>
        <end position="63"/>
    </location>
    <ligand>
        <name>GTP</name>
        <dbReference type="ChEBI" id="CHEBI:37565"/>
    </ligand>
</feature>
<evidence type="ECO:0000313" key="15">
    <source>
        <dbReference type="EMBL" id="RKP18572.1"/>
    </source>
</evidence>
<reference evidence="14 18" key="1">
    <citation type="journal article" date="2013" name="Curr. Biol.">
        <title>Shared signatures of parasitism and phylogenomics unite Cryptomycota and microsporidia.</title>
        <authorList>
            <person name="James T.Y."/>
            <person name="Pelin A."/>
            <person name="Bonen L."/>
            <person name="Ahrendt S."/>
            <person name="Sain D."/>
            <person name="Corradi N."/>
            <person name="Stajich J.E."/>
        </authorList>
    </citation>
    <scope>NUCLEOTIDE SEQUENCE [LARGE SCALE GENOMIC DNA]</scope>
    <source>
        <strain evidence="14">CSF55</strain>
        <strain evidence="14">CSF55</strain>
    </source>
</reference>
<gene>
    <name evidence="14" type="ORF">O9G_006191</name>
    <name evidence="17" type="ORF">ROZALSC1DRAFT_29358</name>
    <name evidence="15" type="ORF">ROZALSC1DRAFT_29753</name>
    <name evidence="16" type="ORF">ROZALSC1DRAFT_29756</name>
</gene>
<dbReference type="PRINTS" id="PR00328">
    <property type="entry name" value="SAR1GTPBP"/>
</dbReference>
<dbReference type="EMBL" id="ML005420">
    <property type="protein sequence ID" value="RKP18575.1"/>
    <property type="molecule type" value="Genomic_DNA"/>
</dbReference>
<dbReference type="InterPro" id="IPR024156">
    <property type="entry name" value="Small_GTPase_ARF"/>
</dbReference>
<evidence type="ECO:0000313" key="14">
    <source>
        <dbReference type="EMBL" id="EPZ36212.1"/>
    </source>
</evidence>
<dbReference type="InterPro" id="IPR006689">
    <property type="entry name" value="Small_GTPase_ARF/SAR"/>
</dbReference>
<dbReference type="InterPro" id="IPR027417">
    <property type="entry name" value="P-loop_NTPase"/>
</dbReference>
<dbReference type="Gene3D" id="3.40.50.300">
    <property type="entry name" value="P-loop containing nucleotide triphosphate hydrolases"/>
    <property type="match status" value="1"/>
</dbReference>
<proteinExistence type="inferred from homology"/>
<dbReference type="GO" id="GO:0005794">
    <property type="term" value="C:Golgi apparatus"/>
    <property type="evidence" value="ECO:0007669"/>
    <property type="project" value="UniProtKB-SubCell"/>
</dbReference>
<evidence type="ECO:0000256" key="8">
    <source>
        <dbReference type="ARBA" id="ARBA00023034"/>
    </source>
</evidence>
<comment type="function">
    <text evidence="11">GTP-binding protein involved in protein trafficking; may modulate vesicle budding and uncoating within the Golgi apparatus.</text>
</comment>
<evidence type="ECO:0000313" key="19">
    <source>
        <dbReference type="Proteomes" id="UP000281549"/>
    </source>
</evidence>
<evidence type="ECO:0000256" key="9">
    <source>
        <dbReference type="ARBA" id="ARBA00023134"/>
    </source>
</evidence>
<dbReference type="PROSITE" id="PS51417">
    <property type="entry name" value="ARF"/>
    <property type="match status" value="1"/>
</dbReference>
<dbReference type="GO" id="GO:0003924">
    <property type="term" value="F:GTPase activity"/>
    <property type="evidence" value="ECO:0007669"/>
    <property type="project" value="InterPro"/>
</dbReference>
<dbReference type="GO" id="GO:0016192">
    <property type="term" value="P:vesicle-mediated transport"/>
    <property type="evidence" value="ECO:0007669"/>
    <property type="project" value="UniProtKB-KW"/>
</dbReference>
<keyword evidence="7" id="KW-0653">Protein transport</keyword>
<evidence type="ECO:0000256" key="12">
    <source>
        <dbReference type="ARBA" id="ARBA00070396"/>
    </source>
</evidence>
<dbReference type="Proteomes" id="UP000030755">
    <property type="component" value="Unassembled WGS sequence"/>
</dbReference>